<keyword evidence="2" id="KW-1185">Reference proteome</keyword>
<evidence type="ECO:0000313" key="1">
    <source>
        <dbReference type="EMBL" id="GBG31192.1"/>
    </source>
</evidence>
<keyword evidence="1" id="KW-0808">Transferase</keyword>
<dbReference type="Gene3D" id="3.40.50.11350">
    <property type="match status" value="1"/>
</dbReference>
<protein>
    <submittedName>
        <fullName evidence="1">GDP-fucose protein O-fucosyltransferase 2</fullName>
    </submittedName>
</protein>
<organism evidence="1 2">
    <name type="scientific">Hondaea fermentalgiana</name>
    <dbReference type="NCBI Taxonomy" id="2315210"/>
    <lineage>
        <taxon>Eukaryota</taxon>
        <taxon>Sar</taxon>
        <taxon>Stramenopiles</taxon>
        <taxon>Bigyra</taxon>
        <taxon>Labyrinthulomycetes</taxon>
        <taxon>Thraustochytrida</taxon>
        <taxon>Thraustochytriidae</taxon>
        <taxon>Hondaea</taxon>
    </lineage>
</organism>
<sequence length="342" mass="38910">MGYYNQPVETTVPMDQLMDLDFMSKSFGIEMIALNGTLADFHKNVLGGGKTSTDIVTYLKWFGKMKDASQRIVANTRAKASAATTPVVFAKGRWYSGGKRFIEPWYHKHVRYSPYLLKLSLLISKKFFNNDFDAFHVRLGDYWKKAKLSAPDGAGFVDFALSNGFSRDRPIYLATDGTVFEEGKVDTFTQWFKPFAAFKKVIPETRLIEDEEVALAMLDFKNRLPASDVYRDIFGTVEQLVCARARTFVGTSVSTFTKTIVQKRVHLQSAVPDMKLSSWPWEQGKTFTIRWSGRMVFHSLTQNLKSGETPEVAWNAKSKRDDRALQAIHDRYLATLDFPAPQ</sequence>
<dbReference type="OrthoDB" id="202494at2759"/>
<gene>
    <name evidence="1" type="ORF">FCC1311_074132</name>
</gene>
<accession>A0A2R5GJX2</accession>
<dbReference type="EMBL" id="BEYU01000092">
    <property type="protein sequence ID" value="GBG31192.1"/>
    <property type="molecule type" value="Genomic_DNA"/>
</dbReference>
<comment type="caution">
    <text evidence="1">The sequence shown here is derived from an EMBL/GenBank/DDBJ whole genome shotgun (WGS) entry which is preliminary data.</text>
</comment>
<keyword evidence="1" id="KW-0328">Glycosyltransferase</keyword>
<dbReference type="GO" id="GO:0016757">
    <property type="term" value="F:glycosyltransferase activity"/>
    <property type="evidence" value="ECO:0007669"/>
    <property type="project" value="UniProtKB-KW"/>
</dbReference>
<proteinExistence type="predicted"/>
<evidence type="ECO:0000313" key="2">
    <source>
        <dbReference type="Proteomes" id="UP000241890"/>
    </source>
</evidence>
<name>A0A2R5GJX2_9STRA</name>
<dbReference type="CDD" id="cd11296">
    <property type="entry name" value="O-FucT_like"/>
    <property type="match status" value="1"/>
</dbReference>
<dbReference type="InParanoid" id="A0A2R5GJX2"/>
<dbReference type="Proteomes" id="UP000241890">
    <property type="component" value="Unassembled WGS sequence"/>
</dbReference>
<dbReference type="AlphaFoldDB" id="A0A2R5GJX2"/>
<reference evidence="1 2" key="1">
    <citation type="submission" date="2017-12" db="EMBL/GenBank/DDBJ databases">
        <title>Sequencing, de novo assembly and annotation of complete genome of a new Thraustochytrid species, strain FCC1311.</title>
        <authorList>
            <person name="Sedici K."/>
            <person name="Godart F."/>
            <person name="Aiese Cigliano R."/>
            <person name="Sanseverino W."/>
            <person name="Barakat M."/>
            <person name="Ortet P."/>
            <person name="Marechal E."/>
            <person name="Cagnac O."/>
            <person name="Amato A."/>
        </authorList>
    </citation>
    <scope>NUCLEOTIDE SEQUENCE [LARGE SCALE GENOMIC DNA]</scope>
</reference>